<dbReference type="PANTHER" id="PTHR43133:SF46">
    <property type="entry name" value="RNA POLYMERASE SIGMA-70 FACTOR ECF SUBFAMILY"/>
    <property type="match status" value="1"/>
</dbReference>
<dbReference type="InterPro" id="IPR013325">
    <property type="entry name" value="RNA_pol_sigma_r2"/>
</dbReference>
<dbReference type="Gene3D" id="1.10.1740.10">
    <property type="match status" value="1"/>
</dbReference>
<dbReference type="SUPFAM" id="SSF88659">
    <property type="entry name" value="Sigma3 and sigma4 domains of RNA polymerase sigma factors"/>
    <property type="match status" value="1"/>
</dbReference>
<reference evidence="8 9" key="1">
    <citation type="submission" date="2018-08" db="EMBL/GenBank/DDBJ databases">
        <title>A genome reference for cultivated species of the human gut microbiota.</title>
        <authorList>
            <person name="Zou Y."/>
            <person name="Xue W."/>
            <person name="Luo G."/>
        </authorList>
    </citation>
    <scope>NUCLEOTIDE SEQUENCE [LARGE SCALE GENOMIC DNA]</scope>
    <source>
        <strain evidence="8 9">AF16-14</strain>
    </source>
</reference>
<dbReference type="InterPro" id="IPR013249">
    <property type="entry name" value="RNA_pol_sigma70_r4_t2"/>
</dbReference>
<keyword evidence="3" id="KW-0731">Sigma factor</keyword>
<dbReference type="Pfam" id="PF08281">
    <property type="entry name" value="Sigma70_r4_2"/>
    <property type="match status" value="1"/>
</dbReference>
<dbReference type="PANTHER" id="PTHR43133">
    <property type="entry name" value="RNA POLYMERASE ECF-TYPE SIGMA FACTO"/>
    <property type="match status" value="1"/>
</dbReference>
<comment type="similarity">
    <text evidence="1">Belongs to the sigma-70 factor family. ECF subfamily.</text>
</comment>
<dbReference type="GO" id="GO:0006352">
    <property type="term" value="P:DNA-templated transcription initiation"/>
    <property type="evidence" value="ECO:0007669"/>
    <property type="project" value="InterPro"/>
</dbReference>
<evidence type="ECO:0000256" key="3">
    <source>
        <dbReference type="ARBA" id="ARBA00023082"/>
    </source>
</evidence>
<sequence>MALNEQEILRGVNQKDLKAWETLYASYYAALCSYADGIVKDSDTAQDIVQDTLIRIWNSDRTFPDIKELTWYLYRSTYNNALFYLRTQASRQNILRKMVAEEVELPDEQFALTVREELIRQLYVYIEDLPEERKKILLMSIQGHSGNEIADLLGISINTVKTQKNRGFKYLREKLKDSVLLFLL</sequence>
<dbReference type="InterPro" id="IPR007627">
    <property type="entry name" value="RNA_pol_sigma70_r2"/>
</dbReference>
<accession>A0A412TMU6</accession>
<dbReference type="InterPro" id="IPR036388">
    <property type="entry name" value="WH-like_DNA-bd_sf"/>
</dbReference>
<keyword evidence="4" id="KW-0804">Transcription</keyword>
<evidence type="ECO:0000256" key="2">
    <source>
        <dbReference type="ARBA" id="ARBA00023015"/>
    </source>
</evidence>
<dbReference type="Gene3D" id="1.10.10.10">
    <property type="entry name" value="Winged helix-like DNA-binding domain superfamily/Winged helix DNA-binding domain"/>
    <property type="match status" value="1"/>
</dbReference>
<feature type="domain" description="RNA polymerase sigma factor 70 region 4 type 2" evidence="6">
    <location>
        <begin position="120"/>
        <end position="170"/>
    </location>
</feature>
<dbReference type="NCBIfam" id="TIGR02985">
    <property type="entry name" value="Sig70_bacteroi1"/>
    <property type="match status" value="1"/>
</dbReference>
<evidence type="ECO:0000256" key="1">
    <source>
        <dbReference type="ARBA" id="ARBA00010641"/>
    </source>
</evidence>
<evidence type="ECO:0000256" key="4">
    <source>
        <dbReference type="ARBA" id="ARBA00023163"/>
    </source>
</evidence>
<dbReference type="Proteomes" id="UP001212263">
    <property type="component" value="Unassembled WGS sequence"/>
</dbReference>
<dbReference type="AlphaFoldDB" id="A0A412TMU6"/>
<reference evidence="7" key="2">
    <citation type="submission" date="2023-01" db="EMBL/GenBank/DDBJ databases">
        <title>Human gut microbiome strain richness.</title>
        <authorList>
            <person name="Chen-Liaw A."/>
        </authorList>
    </citation>
    <scope>NUCLEOTIDE SEQUENCE</scope>
    <source>
        <strain evidence="7">RTP21484st1_B7_RTP21484_190118</strain>
    </source>
</reference>
<dbReference type="InterPro" id="IPR039425">
    <property type="entry name" value="RNA_pol_sigma-70-like"/>
</dbReference>
<dbReference type="NCBIfam" id="TIGR02937">
    <property type="entry name" value="sigma70-ECF"/>
    <property type="match status" value="1"/>
</dbReference>
<dbReference type="Pfam" id="PF04542">
    <property type="entry name" value="Sigma70_r2"/>
    <property type="match status" value="1"/>
</dbReference>
<dbReference type="SUPFAM" id="SSF88946">
    <property type="entry name" value="Sigma2 domain of RNA polymerase sigma factors"/>
    <property type="match status" value="1"/>
</dbReference>
<dbReference type="EMBL" id="JAQMRD010000015">
    <property type="protein sequence ID" value="MDB9223750.1"/>
    <property type="molecule type" value="Genomic_DNA"/>
</dbReference>
<dbReference type="InterPro" id="IPR013324">
    <property type="entry name" value="RNA_pol_sigma_r3/r4-like"/>
</dbReference>
<comment type="caution">
    <text evidence="8">The sequence shown here is derived from an EMBL/GenBank/DDBJ whole genome shotgun (WGS) entry which is preliminary data.</text>
</comment>
<proteinExistence type="inferred from homology"/>
<dbReference type="GO" id="GO:0016987">
    <property type="term" value="F:sigma factor activity"/>
    <property type="evidence" value="ECO:0007669"/>
    <property type="project" value="UniProtKB-KW"/>
</dbReference>
<dbReference type="RefSeq" id="WP_087383619.1">
    <property type="nucleotide sequence ID" value="NZ_JADNGC010000006.1"/>
</dbReference>
<evidence type="ECO:0000259" key="6">
    <source>
        <dbReference type="Pfam" id="PF08281"/>
    </source>
</evidence>
<evidence type="ECO:0000313" key="8">
    <source>
        <dbReference type="EMBL" id="RGU55177.1"/>
    </source>
</evidence>
<name>A0A412TMU6_9BACT</name>
<evidence type="ECO:0000313" key="7">
    <source>
        <dbReference type="EMBL" id="MDB9223750.1"/>
    </source>
</evidence>
<protein>
    <submittedName>
        <fullName evidence="8">RNA polymerase sigma-70 factor</fullName>
    </submittedName>
</protein>
<keyword evidence="2" id="KW-0805">Transcription regulation</keyword>
<organism evidence="8 9">
    <name type="scientific">Odoribacter splanchnicus</name>
    <dbReference type="NCBI Taxonomy" id="28118"/>
    <lineage>
        <taxon>Bacteria</taxon>
        <taxon>Pseudomonadati</taxon>
        <taxon>Bacteroidota</taxon>
        <taxon>Bacteroidia</taxon>
        <taxon>Bacteroidales</taxon>
        <taxon>Odoribacteraceae</taxon>
        <taxon>Odoribacter</taxon>
    </lineage>
</organism>
<feature type="domain" description="RNA polymerase sigma-70 region 2" evidence="5">
    <location>
        <begin position="23"/>
        <end position="89"/>
    </location>
</feature>
<dbReference type="Proteomes" id="UP000284243">
    <property type="component" value="Unassembled WGS sequence"/>
</dbReference>
<evidence type="ECO:0000259" key="5">
    <source>
        <dbReference type="Pfam" id="PF04542"/>
    </source>
</evidence>
<evidence type="ECO:0000313" key="9">
    <source>
        <dbReference type="Proteomes" id="UP000284243"/>
    </source>
</evidence>
<dbReference type="InterPro" id="IPR014284">
    <property type="entry name" value="RNA_pol_sigma-70_dom"/>
</dbReference>
<dbReference type="EMBL" id="QRYC01000020">
    <property type="protein sequence ID" value="RGU55177.1"/>
    <property type="molecule type" value="Genomic_DNA"/>
</dbReference>
<dbReference type="GO" id="GO:0003677">
    <property type="term" value="F:DNA binding"/>
    <property type="evidence" value="ECO:0007669"/>
    <property type="project" value="InterPro"/>
</dbReference>
<gene>
    <name evidence="8" type="ORF">DWW57_13285</name>
    <name evidence="7" type="ORF">PN645_12120</name>
</gene>
<dbReference type="InterPro" id="IPR014327">
    <property type="entry name" value="RNA_pol_sigma70_bacteroid"/>
</dbReference>